<feature type="domain" description="Bacterial type II secretion system protein E" evidence="4">
    <location>
        <begin position="335"/>
        <end position="349"/>
    </location>
</feature>
<dbReference type="InterPro" id="IPR001482">
    <property type="entry name" value="T2SS/T4SS_dom"/>
</dbReference>
<dbReference type="RefSeq" id="WP_309905283.1">
    <property type="nucleotide sequence ID" value="NZ_JAVDRF010000010.1"/>
</dbReference>
<accession>A0ABU1NKT2</accession>
<evidence type="ECO:0000256" key="3">
    <source>
        <dbReference type="ARBA" id="ARBA00022840"/>
    </source>
</evidence>
<keyword evidence="3" id="KW-0067">ATP-binding</keyword>
<reference evidence="5 6" key="1">
    <citation type="submission" date="2023-07" db="EMBL/GenBank/DDBJ databases">
        <title>Sorghum-associated microbial communities from plants grown in Nebraska, USA.</title>
        <authorList>
            <person name="Schachtman D."/>
        </authorList>
    </citation>
    <scope>NUCLEOTIDE SEQUENCE [LARGE SCALE GENOMIC DNA]</scope>
    <source>
        <strain evidence="5 6">DS1781</strain>
    </source>
</reference>
<keyword evidence="6" id="KW-1185">Reference proteome</keyword>
<evidence type="ECO:0000256" key="1">
    <source>
        <dbReference type="ARBA" id="ARBA00006611"/>
    </source>
</evidence>
<comment type="similarity">
    <text evidence="1">Belongs to the GSP E family.</text>
</comment>
<dbReference type="CDD" id="cd01129">
    <property type="entry name" value="PulE-GspE-like"/>
    <property type="match status" value="1"/>
</dbReference>
<sequence length="518" mass="56796">MSADAWFDGAKPKAMSFAELAPLTPDFASLSFGECLERECVLLADNDGTRYFVSSEPLDEGLCTWASHRIPGCFAIVHTHPADLKALLSRLEAHQQALHQLVRLEQGAAVQAGSEEISPRSIARDESQVVRLVNSTLYDAHKNGASDIHFENTPQGLVIKYRIDGVLSLARQLPDLALTEQAISRLKVMAELDIGEKRIPQDGRFAVHIGGREIDFRVSVMPGLFGEDAVLRILDRQSLTAELSQLSLDLLGIDGATQQTIRQLASQPYGMLLVTGPTGSGKTTTLYATLCEINRGEDKIITIEDPVEYQLPGVLQIPVNERKGLSFAKGLRSILRHDPDRILVGEIRDRETAEIAVQAALTGHLVFTTVHANNVFDVISRFRHMGVDAYSFVTALNGVVAQRLVRMNCPQCAEDVEPGEALLRASGIRRSELAEGGQRQGRGCGHCRGTGYRGRRALTELLVLDDELRELVVQQAPIAQLKAAARSRGMASMRRAALDAVRRGQTTLQEINRVTFVE</sequence>
<dbReference type="InterPro" id="IPR027417">
    <property type="entry name" value="P-loop_NTPase"/>
</dbReference>
<comment type="caution">
    <text evidence="5">The sequence shown here is derived from an EMBL/GenBank/DDBJ whole genome shotgun (WGS) entry which is preliminary data.</text>
</comment>
<dbReference type="PROSITE" id="PS00662">
    <property type="entry name" value="T2SP_E"/>
    <property type="match status" value="1"/>
</dbReference>
<name>A0ABU1NKT2_9BURK</name>
<dbReference type="Gene3D" id="3.40.50.300">
    <property type="entry name" value="P-loop containing nucleotide triphosphate hydrolases"/>
    <property type="match status" value="1"/>
</dbReference>
<evidence type="ECO:0000256" key="2">
    <source>
        <dbReference type="ARBA" id="ARBA00022741"/>
    </source>
</evidence>
<dbReference type="PANTHER" id="PTHR30258">
    <property type="entry name" value="TYPE II SECRETION SYSTEM PROTEIN GSPE-RELATED"/>
    <property type="match status" value="1"/>
</dbReference>
<evidence type="ECO:0000313" key="5">
    <source>
        <dbReference type="EMBL" id="MDR6538471.1"/>
    </source>
</evidence>
<proteinExistence type="inferred from homology"/>
<dbReference type="EMBL" id="JAVDRF010000010">
    <property type="protein sequence ID" value="MDR6538471.1"/>
    <property type="molecule type" value="Genomic_DNA"/>
</dbReference>
<gene>
    <name evidence="5" type="ORF">J2739_004260</name>
</gene>
<evidence type="ECO:0000259" key="4">
    <source>
        <dbReference type="PROSITE" id="PS00662"/>
    </source>
</evidence>
<organism evidence="5 6">
    <name type="scientific">Variovorax soli</name>
    <dbReference type="NCBI Taxonomy" id="376815"/>
    <lineage>
        <taxon>Bacteria</taxon>
        <taxon>Pseudomonadati</taxon>
        <taxon>Pseudomonadota</taxon>
        <taxon>Betaproteobacteria</taxon>
        <taxon>Burkholderiales</taxon>
        <taxon>Comamonadaceae</taxon>
        <taxon>Variovorax</taxon>
    </lineage>
</organism>
<protein>
    <submittedName>
        <fullName evidence="5">General secretion pathway protein E</fullName>
    </submittedName>
</protein>
<dbReference type="Proteomes" id="UP001184230">
    <property type="component" value="Unassembled WGS sequence"/>
</dbReference>
<dbReference type="SUPFAM" id="SSF52540">
    <property type="entry name" value="P-loop containing nucleoside triphosphate hydrolases"/>
    <property type="match status" value="1"/>
</dbReference>
<dbReference type="Pfam" id="PF00437">
    <property type="entry name" value="T2SSE"/>
    <property type="match status" value="1"/>
</dbReference>
<evidence type="ECO:0000313" key="6">
    <source>
        <dbReference type="Proteomes" id="UP001184230"/>
    </source>
</evidence>
<dbReference type="Gene3D" id="3.30.450.90">
    <property type="match status" value="1"/>
</dbReference>
<keyword evidence="2" id="KW-0547">Nucleotide-binding</keyword>
<dbReference type="PANTHER" id="PTHR30258:SF1">
    <property type="entry name" value="PROTEIN TRANSPORT PROTEIN HOFB HOMOLOG"/>
    <property type="match status" value="1"/>
</dbReference>